<proteinExistence type="inferred from homology"/>
<dbReference type="KEGG" id="pdp:PDIP_60930"/>
<dbReference type="InterPro" id="IPR023209">
    <property type="entry name" value="DAO"/>
</dbReference>
<dbReference type="GO" id="GO:0005782">
    <property type="term" value="C:peroxisomal matrix"/>
    <property type="evidence" value="ECO:0007669"/>
    <property type="project" value="UniProtKB-SubCell"/>
</dbReference>
<dbReference type="Proteomes" id="UP000595662">
    <property type="component" value="Chromosome 3"/>
</dbReference>
<dbReference type="SUPFAM" id="SSF51971">
    <property type="entry name" value="Nucleotide-binding domain"/>
    <property type="match status" value="1"/>
</dbReference>
<organism evidence="11 12">
    <name type="scientific">Penicillium digitatum</name>
    <name type="common">Green mold</name>
    <dbReference type="NCBI Taxonomy" id="36651"/>
    <lineage>
        <taxon>Eukaryota</taxon>
        <taxon>Fungi</taxon>
        <taxon>Dikarya</taxon>
        <taxon>Ascomycota</taxon>
        <taxon>Pezizomycotina</taxon>
        <taxon>Eurotiomycetes</taxon>
        <taxon>Eurotiomycetidae</taxon>
        <taxon>Eurotiales</taxon>
        <taxon>Aspergillaceae</taxon>
        <taxon>Penicillium</taxon>
    </lineage>
</organism>
<dbReference type="EC" id="1.4.3.3" evidence="8"/>
<keyword evidence="4" id="KW-0285">Flavoprotein</keyword>
<evidence type="ECO:0000256" key="6">
    <source>
        <dbReference type="ARBA" id="ARBA00023002"/>
    </source>
</evidence>
<evidence type="ECO:0000256" key="2">
    <source>
        <dbReference type="ARBA" id="ARBA00004253"/>
    </source>
</evidence>
<comment type="catalytic activity">
    <reaction evidence="9">
        <text>a D-alpha-amino acid + O2 + H2O = a 2-oxocarboxylate + H2O2 + NH4(+)</text>
        <dbReference type="Rhea" id="RHEA:21816"/>
        <dbReference type="ChEBI" id="CHEBI:15377"/>
        <dbReference type="ChEBI" id="CHEBI:15379"/>
        <dbReference type="ChEBI" id="CHEBI:16240"/>
        <dbReference type="ChEBI" id="CHEBI:28938"/>
        <dbReference type="ChEBI" id="CHEBI:35179"/>
        <dbReference type="ChEBI" id="CHEBI:59871"/>
        <dbReference type="EC" id="1.4.3.3"/>
    </reaction>
    <physiologicalReaction direction="left-to-right" evidence="9">
        <dbReference type="Rhea" id="RHEA:21817"/>
    </physiologicalReaction>
</comment>
<dbReference type="RefSeq" id="XP_014533319.2">
    <property type="nucleotide sequence ID" value="XM_014677833.2"/>
</dbReference>
<name>A0A7T6XN73_PENDI</name>
<dbReference type="PROSITE" id="PS00677">
    <property type="entry name" value="DAO"/>
    <property type="match status" value="1"/>
</dbReference>
<keyword evidence="5" id="KW-0274">FAD</keyword>
<dbReference type="GO" id="GO:0003884">
    <property type="term" value="F:D-amino-acid oxidase activity"/>
    <property type="evidence" value="ECO:0007669"/>
    <property type="project" value="UniProtKB-EC"/>
</dbReference>
<evidence type="ECO:0000256" key="4">
    <source>
        <dbReference type="ARBA" id="ARBA00022630"/>
    </source>
</evidence>
<dbReference type="GO" id="GO:0071949">
    <property type="term" value="F:FAD binding"/>
    <property type="evidence" value="ECO:0007669"/>
    <property type="project" value="InterPro"/>
</dbReference>
<comment type="cofactor">
    <cofactor evidence="1">
        <name>FAD</name>
        <dbReference type="ChEBI" id="CHEBI:57692"/>
    </cofactor>
</comment>
<dbReference type="SUPFAM" id="SSF54373">
    <property type="entry name" value="FAD-linked reductases, C-terminal domain"/>
    <property type="match status" value="1"/>
</dbReference>
<dbReference type="FunFam" id="3.30.9.10:FF:000018">
    <property type="entry name" value="D-amino acid oxidase, putative"/>
    <property type="match status" value="1"/>
</dbReference>
<comment type="subcellular location">
    <subcellularLocation>
        <location evidence="2">Peroxisome matrix</location>
    </subcellularLocation>
</comment>
<reference evidence="11 12" key="1">
    <citation type="submission" date="2020-08" db="EMBL/GenBank/DDBJ databases">
        <title>The completed genome sequence of the pathogenic ascomycete fungus Penicillium digitatum.</title>
        <authorList>
            <person name="Wang M."/>
        </authorList>
    </citation>
    <scope>NUCLEOTIDE SEQUENCE [LARGE SCALE GENOMIC DNA]</scope>
    <source>
        <strain evidence="11 12">PdW03</strain>
    </source>
</reference>
<evidence type="ECO:0000256" key="5">
    <source>
        <dbReference type="ARBA" id="ARBA00022827"/>
    </source>
</evidence>
<evidence type="ECO:0000313" key="12">
    <source>
        <dbReference type="Proteomes" id="UP000595662"/>
    </source>
</evidence>
<evidence type="ECO:0000256" key="8">
    <source>
        <dbReference type="ARBA" id="ARBA00039101"/>
    </source>
</evidence>
<keyword evidence="7" id="KW-0576">Peroxisome</keyword>
<dbReference type="Gene3D" id="3.30.9.10">
    <property type="entry name" value="D-Amino Acid Oxidase, subunit A, domain 2"/>
    <property type="match status" value="1"/>
</dbReference>
<evidence type="ECO:0000256" key="9">
    <source>
        <dbReference type="ARBA" id="ARBA00049547"/>
    </source>
</evidence>
<evidence type="ECO:0000256" key="7">
    <source>
        <dbReference type="ARBA" id="ARBA00023140"/>
    </source>
</evidence>
<evidence type="ECO:0000259" key="10">
    <source>
        <dbReference type="Pfam" id="PF01266"/>
    </source>
</evidence>
<dbReference type="GeneID" id="26234409"/>
<gene>
    <name evidence="11" type="ORF">Pdw03_8180</name>
</gene>
<accession>A0A7T6XN73</accession>
<dbReference type="InterPro" id="IPR006076">
    <property type="entry name" value="FAD-dep_OxRdtase"/>
</dbReference>
<sequence length="600" mass="66290">MTNNIVVLGAGVSGLTTAYLLSQNPTNKITVLAKHMPGDYDIEYASPWAGANYMPVGKEGSAHQKWERDTWPALKEITEKHPEAGIHFRGTLIYNRKNDQETDTGKLFSELTQPNPWYKDIVLNFKSIPSDQLPPGVDNGQEFTSVCINTAVYLPWLVGQCIKNGAVFERAVFKHIADAANAHHTGQKADVVVNCTGLSSKTLGGVLDDKMYPARGQIVVVRNDPGPMLSTSGTNDGEDEALYIMTRAAGGGTILGGSYQKDNWNGVPDMNLANRIMKRCIDICPGLVKKGQGIEGLDIVRHGVGLRPLREGGTRIEKDKVDGVAIVHNYGHGGFGYQASFGCAYSAVSLVNEIMQNISHAKLRRFSIYKHLIKHCTMSAHTPHEVAWKINKVLNEFGRSPLHSTALADPKSLNSSPEIVLAMVLDAVIKARPISHELTQKTLRKLIEAEYHDINVLFKSTWQDRTVVLQEGGYNRFREQCATNLGELAKLIVERYDGDLNNLLKVADGKIHKARILMKEVRGMGDVAVEVFFNNVQSIWPSTAPCLDSRSLKTANEIGIGTDLDEIYNALDQDPTRMAWFANGVSEIRLEKRQEAFEEI</sequence>
<dbReference type="PANTHER" id="PTHR11530:SF16">
    <property type="entry name" value="D-AMINO ACID OXIDASE (AFU_ORTHOLOGUE AFUA_5G11290)"/>
    <property type="match status" value="1"/>
</dbReference>
<dbReference type="GO" id="GO:0019478">
    <property type="term" value="P:D-amino acid catabolic process"/>
    <property type="evidence" value="ECO:0007669"/>
    <property type="project" value="TreeGrafter"/>
</dbReference>
<dbReference type="PANTHER" id="PTHR11530">
    <property type="entry name" value="D-AMINO ACID OXIDASE"/>
    <property type="match status" value="1"/>
</dbReference>
<protein>
    <recommendedName>
        <fullName evidence="8">D-amino-acid oxidase</fullName>
        <ecNumber evidence="8">1.4.3.3</ecNumber>
    </recommendedName>
</protein>
<dbReference type="EMBL" id="CP060776">
    <property type="protein sequence ID" value="QQK44279.1"/>
    <property type="molecule type" value="Genomic_DNA"/>
</dbReference>
<evidence type="ECO:0000256" key="3">
    <source>
        <dbReference type="ARBA" id="ARBA00006730"/>
    </source>
</evidence>
<dbReference type="AlphaFoldDB" id="A0A7T6XN73"/>
<evidence type="ECO:0000256" key="1">
    <source>
        <dbReference type="ARBA" id="ARBA00001974"/>
    </source>
</evidence>
<feature type="domain" description="FAD dependent oxidoreductase" evidence="10">
    <location>
        <begin position="5"/>
        <end position="345"/>
    </location>
</feature>
<evidence type="ECO:0000313" key="11">
    <source>
        <dbReference type="EMBL" id="QQK44279.1"/>
    </source>
</evidence>
<dbReference type="InterPro" id="IPR006181">
    <property type="entry name" value="D-amino_acid_oxidase_CS"/>
</dbReference>
<comment type="similarity">
    <text evidence="3">Belongs to the DAMOX/DASOX family.</text>
</comment>
<dbReference type="VEuPathDB" id="FungiDB:PDIP_60930"/>
<keyword evidence="6" id="KW-0560">Oxidoreductase</keyword>
<dbReference type="Pfam" id="PF01266">
    <property type="entry name" value="DAO"/>
    <property type="match status" value="1"/>
</dbReference>
<dbReference type="Gene3D" id="3.40.50.720">
    <property type="entry name" value="NAD(P)-binding Rossmann-like Domain"/>
    <property type="match status" value="1"/>
</dbReference>